<dbReference type="PROSITE" id="PS51918">
    <property type="entry name" value="RADICAL_SAM"/>
    <property type="match status" value="1"/>
</dbReference>
<name>A0A1H7AZ93_9FIRM</name>
<evidence type="ECO:0000256" key="6">
    <source>
        <dbReference type="HAMAP-Rule" id="MF_00993"/>
    </source>
</evidence>
<dbReference type="NCBIfam" id="TIGR00423">
    <property type="entry name" value="CofH family radical SAM protein"/>
    <property type="match status" value="1"/>
</dbReference>
<dbReference type="InterPro" id="IPR034405">
    <property type="entry name" value="F420"/>
</dbReference>
<proteinExistence type="inferred from homology"/>
<dbReference type="PIRSF" id="PIRSF004762">
    <property type="entry name" value="CHP00423"/>
    <property type="match status" value="1"/>
</dbReference>
<dbReference type="PANTHER" id="PTHR43076">
    <property type="entry name" value="FO SYNTHASE (COFH)"/>
    <property type="match status" value="1"/>
</dbReference>
<sequence length="360" mass="40265">MKANLTASQKAAQGIRLSFDDAMELYRLNDLLSLAEWARVAKERKTGKKVYYNVNRHINLTNICTANCPLCAFSCKAGDPQGFILSKEEIRTMLIATAKKTPGLTEVHMVSALHPDEPFSYYVDIVKTVKDVLPNVHLKAFTPVEIVHFAQIADLSIEQVLIILKEAGLDSLPGGGAEILDDAVRKIICPNKATTAQWIETIKTAHHLGILTNATMMYGHIETIEQRISHLFTLRDIQDETNGFQAYVSFPFHPANTELSHLKRVSSWEDLKMIALSRLILDNIDHIKAFWMMLTQPIAQLALAFGVDDLDGTVEEEKIIHAAGATTKAGITKLEIIKMVEETGYVPIERDTFYHLVKQI</sequence>
<dbReference type="GO" id="GO:0102573">
    <property type="term" value="F:aminodeoxyfutalosine synthase activity"/>
    <property type="evidence" value="ECO:0007669"/>
    <property type="project" value="UniProtKB-EC"/>
</dbReference>
<keyword evidence="4 6" id="KW-0408">Iron</keyword>
<keyword evidence="1 6" id="KW-0004">4Fe-4S</keyword>
<evidence type="ECO:0000256" key="3">
    <source>
        <dbReference type="ARBA" id="ARBA00022723"/>
    </source>
</evidence>
<dbReference type="AlphaFoldDB" id="A0A1H7AZ93"/>
<dbReference type="GO" id="GO:0051539">
    <property type="term" value="F:4 iron, 4 sulfur cluster binding"/>
    <property type="evidence" value="ECO:0007669"/>
    <property type="project" value="UniProtKB-KW"/>
</dbReference>
<dbReference type="STRING" id="84035.SAMN05660742_11481"/>
<evidence type="ECO:0000313" key="10">
    <source>
        <dbReference type="EMBL" id="SEJ70913.1"/>
    </source>
</evidence>
<keyword evidence="3 6" id="KW-0479">Metal-binding</keyword>
<evidence type="ECO:0000313" key="11">
    <source>
        <dbReference type="Proteomes" id="UP000199662"/>
    </source>
</evidence>
<comment type="similarity">
    <text evidence="6">Belongs to the radical SAM superfamily. MqnE family.</text>
</comment>
<feature type="domain" description="Radical SAM core" evidence="9">
    <location>
        <begin position="50"/>
        <end position="285"/>
    </location>
</feature>
<dbReference type="SFLD" id="SFLDG01064">
    <property type="entry name" value="F420__menaquinone_cofactor_bio"/>
    <property type="match status" value="1"/>
</dbReference>
<dbReference type="Proteomes" id="UP000199662">
    <property type="component" value="Unassembled WGS sequence"/>
</dbReference>
<dbReference type="InterPro" id="IPR022432">
    <property type="entry name" value="MqnE"/>
</dbReference>
<feature type="binding site" evidence="6 7">
    <location>
        <position position="64"/>
    </location>
    <ligand>
        <name>[4Fe-4S] cluster</name>
        <dbReference type="ChEBI" id="CHEBI:49883"/>
        <note>4Fe-4S-S-AdoMet</note>
    </ligand>
</feature>
<dbReference type="InterPro" id="IPR045567">
    <property type="entry name" value="CofH/MnqC-like_C"/>
</dbReference>
<comment type="catalytic activity">
    <reaction evidence="6">
        <text>3-[(1-carboxyvinyl)-oxy]benzoate + S-adenosyl-L-methionine + H2O = 6-amino-6-deoxyfutalosine + hydrogencarbonate + L-methionine + H(+)</text>
        <dbReference type="Rhea" id="RHEA:33075"/>
        <dbReference type="ChEBI" id="CHEBI:15377"/>
        <dbReference type="ChEBI" id="CHEBI:15378"/>
        <dbReference type="ChEBI" id="CHEBI:17544"/>
        <dbReference type="ChEBI" id="CHEBI:57844"/>
        <dbReference type="ChEBI" id="CHEBI:59789"/>
        <dbReference type="ChEBI" id="CHEBI:64286"/>
        <dbReference type="ChEBI" id="CHEBI:76981"/>
        <dbReference type="EC" id="2.5.1.120"/>
    </reaction>
</comment>
<organism evidence="10 11">
    <name type="scientific">Propionispira arboris</name>
    <dbReference type="NCBI Taxonomy" id="84035"/>
    <lineage>
        <taxon>Bacteria</taxon>
        <taxon>Bacillati</taxon>
        <taxon>Bacillota</taxon>
        <taxon>Negativicutes</taxon>
        <taxon>Selenomonadales</taxon>
        <taxon>Selenomonadaceae</taxon>
        <taxon>Propionispira</taxon>
    </lineage>
</organism>
<dbReference type="InterPro" id="IPR007197">
    <property type="entry name" value="rSAM"/>
</dbReference>
<comment type="pathway">
    <text evidence="6">Quinol/quinone metabolism; menaquinone biosynthesis.</text>
</comment>
<dbReference type="Gene3D" id="3.20.20.70">
    <property type="entry name" value="Aldolase class I"/>
    <property type="match status" value="1"/>
</dbReference>
<dbReference type="SFLD" id="SFLDF00343">
    <property type="entry name" value="aminofutalosine_synthase_(mqnE"/>
    <property type="match status" value="1"/>
</dbReference>
<gene>
    <name evidence="6" type="primary">mqnE</name>
    <name evidence="10" type="ORF">SAMN05660742_11481</name>
</gene>
<protein>
    <recommendedName>
        <fullName evidence="6">Aminodeoxyfutalosine synthase</fullName>
        <shortName evidence="6">AFL synthase</shortName>
        <shortName evidence="6">Aminofutalosine synthase</shortName>
        <ecNumber evidence="6">2.5.1.120</ecNumber>
    </recommendedName>
    <alternativeName>
        <fullName evidence="6">Menaquinone biosynthetic enzyme MqnE</fullName>
    </alternativeName>
</protein>
<feature type="binding site" evidence="6 7">
    <location>
        <position position="68"/>
    </location>
    <ligand>
        <name>[4Fe-4S] cluster</name>
        <dbReference type="ChEBI" id="CHEBI:49883"/>
        <note>4Fe-4S-S-AdoMet</note>
    </ligand>
</feature>
<accession>A0A1H7AZ93</accession>
<dbReference type="EMBL" id="FNZK01000014">
    <property type="protein sequence ID" value="SEJ70913.1"/>
    <property type="molecule type" value="Genomic_DNA"/>
</dbReference>
<dbReference type="EC" id="2.5.1.120" evidence="6"/>
<evidence type="ECO:0000256" key="1">
    <source>
        <dbReference type="ARBA" id="ARBA00022485"/>
    </source>
</evidence>
<keyword evidence="5 6" id="KW-0411">Iron-sulfur</keyword>
<dbReference type="SFLD" id="SFLDG01389">
    <property type="entry name" value="menaquinone_synthsis_involved"/>
    <property type="match status" value="1"/>
</dbReference>
<feature type="binding site" evidence="6 7">
    <location>
        <position position="71"/>
    </location>
    <ligand>
        <name>[4Fe-4S] cluster</name>
        <dbReference type="ChEBI" id="CHEBI:49883"/>
        <note>4Fe-4S-S-AdoMet</note>
    </ligand>
</feature>
<dbReference type="InterPro" id="IPR006638">
    <property type="entry name" value="Elp3/MiaA/NifB-like_rSAM"/>
</dbReference>
<evidence type="ECO:0000256" key="4">
    <source>
        <dbReference type="ARBA" id="ARBA00023004"/>
    </source>
</evidence>
<dbReference type="RefSeq" id="WP_091832873.1">
    <property type="nucleotide sequence ID" value="NZ_FNZK01000014.1"/>
</dbReference>
<dbReference type="GO" id="GO:0009234">
    <property type="term" value="P:menaquinone biosynthetic process"/>
    <property type="evidence" value="ECO:0007669"/>
    <property type="project" value="UniProtKB-UniRule"/>
</dbReference>
<feature type="binding site" evidence="8">
    <location>
        <position position="178"/>
    </location>
    <ligand>
        <name>S-adenosyl-L-methionine</name>
        <dbReference type="ChEBI" id="CHEBI:59789"/>
    </ligand>
</feature>
<dbReference type="SMART" id="SM00729">
    <property type="entry name" value="Elp3"/>
    <property type="match status" value="1"/>
</dbReference>
<dbReference type="GO" id="GO:0044689">
    <property type="term" value="F:7,8-didemethyl-8-hydroxy-5-deazariboflavin synthase activity"/>
    <property type="evidence" value="ECO:0007669"/>
    <property type="project" value="TreeGrafter"/>
</dbReference>
<dbReference type="SUPFAM" id="SSF102114">
    <property type="entry name" value="Radical SAM enzymes"/>
    <property type="match status" value="1"/>
</dbReference>
<dbReference type="InterPro" id="IPR013785">
    <property type="entry name" value="Aldolase_TIM"/>
</dbReference>
<dbReference type="InterPro" id="IPR020050">
    <property type="entry name" value="FO_synthase_su2"/>
</dbReference>
<dbReference type="SFLD" id="SFLDS00029">
    <property type="entry name" value="Radical_SAM"/>
    <property type="match status" value="1"/>
</dbReference>
<comment type="function">
    <text evidence="6">Radical SAM enzyme that catalyzes the addition of the adenosyl radical to the double bond of 3-[(1-carboxyvinyl)oxy]benzoate, leading to aminodeoxyfutalosine (AFL), a key intermediate in the formation of menaquinone (MK, vitamin K2) from chorismate.</text>
</comment>
<dbReference type="UniPathway" id="UPA00079"/>
<keyword evidence="6" id="KW-0474">Menaquinone biosynthesis</keyword>
<keyword evidence="2 6" id="KW-0949">S-adenosyl-L-methionine</keyword>
<dbReference type="GO" id="GO:0005506">
    <property type="term" value="F:iron ion binding"/>
    <property type="evidence" value="ECO:0007669"/>
    <property type="project" value="UniProtKB-UniRule"/>
</dbReference>
<evidence type="ECO:0000256" key="2">
    <source>
        <dbReference type="ARBA" id="ARBA00022691"/>
    </source>
</evidence>
<dbReference type="PANTHER" id="PTHR43076:SF7">
    <property type="entry name" value="AMINODEOXYFUTALOSINE SYNTHASE"/>
    <property type="match status" value="1"/>
</dbReference>
<dbReference type="NCBIfam" id="TIGR03700">
    <property type="entry name" value="mena_SCO4494"/>
    <property type="match status" value="1"/>
</dbReference>
<dbReference type="Pfam" id="PF04055">
    <property type="entry name" value="Radical_SAM"/>
    <property type="match status" value="1"/>
</dbReference>
<dbReference type="InterPro" id="IPR058240">
    <property type="entry name" value="rSAM_sf"/>
</dbReference>
<dbReference type="CDD" id="cd01335">
    <property type="entry name" value="Radical_SAM"/>
    <property type="match status" value="1"/>
</dbReference>
<evidence type="ECO:0000256" key="7">
    <source>
        <dbReference type="PIRSR" id="PIRSR004762-1"/>
    </source>
</evidence>
<keyword evidence="6" id="KW-0808">Transferase</keyword>
<evidence type="ECO:0000259" key="9">
    <source>
        <dbReference type="PROSITE" id="PS51918"/>
    </source>
</evidence>
<evidence type="ECO:0000256" key="5">
    <source>
        <dbReference type="ARBA" id="ARBA00023014"/>
    </source>
</evidence>
<dbReference type="SFLD" id="SFLDF00342">
    <property type="entry name" value="cyclic_dehypoxanthine_futalosi"/>
    <property type="match status" value="1"/>
</dbReference>
<dbReference type="Pfam" id="PF19288">
    <property type="entry name" value="CofH_C"/>
    <property type="match status" value="1"/>
</dbReference>
<dbReference type="HAMAP" id="MF_00993">
    <property type="entry name" value="MqnE"/>
    <property type="match status" value="1"/>
</dbReference>
<keyword evidence="11" id="KW-1185">Reference proteome</keyword>
<comment type="cofactor">
    <cofactor evidence="6 7">
        <name>[4Fe-4S] cluster</name>
        <dbReference type="ChEBI" id="CHEBI:49883"/>
    </cofactor>
    <text evidence="6 7">Binds 1 [4Fe-4S] cluster. The cluster is coordinated with 3 cysteines and an exchangeable S-adenosyl-L-methionine.</text>
</comment>
<evidence type="ECO:0000256" key="8">
    <source>
        <dbReference type="PIRSR" id="PIRSR004762-2"/>
    </source>
</evidence>
<reference evidence="10 11" key="1">
    <citation type="submission" date="2016-10" db="EMBL/GenBank/DDBJ databases">
        <authorList>
            <person name="de Groot N.N."/>
        </authorList>
    </citation>
    <scope>NUCLEOTIDE SEQUENCE [LARGE SCALE GENOMIC DNA]</scope>
    <source>
        <strain evidence="10 11">DSM 2179</strain>
    </source>
</reference>